<feature type="transmembrane region" description="Helical" evidence="7">
    <location>
        <begin position="84"/>
        <end position="102"/>
    </location>
</feature>
<name>A0A136LW44_9BACT</name>
<comment type="subcellular location">
    <subcellularLocation>
        <location evidence="7">Cell membrane</location>
        <topology evidence="7">Multi-pass membrane protein</topology>
    </subcellularLocation>
</comment>
<evidence type="ECO:0000256" key="7">
    <source>
        <dbReference type="HAMAP-Rule" id="MF_01147"/>
    </source>
</evidence>
<evidence type="ECO:0000313" key="8">
    <source>
        <dbReference type="EMBL" id="KXK25827.1"/>
    </source>
</evidence>
<dbReference type="HAMAP" id="MF_01147">
    <property type="entry name" value="Lgt"/>
    <property type="match status" value="1"/>
</dbReference>
<evidence type="ECO:0000256" key="6">
    <source>
        <dbReference type="ARBA" id="ARBA00023136"/>
    </source>
</evidence>
<evidence type="ECO:0000313" key="9">
    <source>
        <dbReference type="Proteomes" id="UP000070457"/>
    </source>
</evidence>
<keyword evidence="6 7" id="KW-0472">Membrane</keyword>
<dbReference type="PANTHER" id="PTHR30589:SF0">
    <property type="entry name" value="PHOSPHATIDYLGLYCEROL--PROLIPOPROTEIN DIACYLGLYCERYL TRANSFERASE"/>
    <property type="match status" value="1"/>
</dbReference>
<keyword evidence="4 7" id="KW-0812">Transmembrane</keyword>
<dbReference type="EC" id="2.5.1.145" evidence="7"/>
<proteinExistence type="inferred from homology"/>
<comment type="similarity">
    <text evidence="1 7">Belongs to the Lgt family.</text>
</comment>
<dbReference type="GO" id="GO:0008961">
    <property type="term" value="F:phosphatidylglycerol-prolipoprotein diacylglyceryl transferase activity"/>
    <property type="evidence" value="ECO:0007669"/>
    <property type="project" value="UniProtKB-UniRule"/>
</dbReference>
<dbReference type="AlphaFoldDB" id="A0A136LW44"/>
<dbReference type="EMBL" id="JYNZ01000006">
    <property type="protein sequence ID" value="KXK25827.1"/>
    <property type="molecule type" value="Genomic_DNA"/>
</dbReference>
<dbReference type="UniPathway" id="UPA00664"/>
<gene>
    <name evidence="8" type="primary">lgt_2</name>
    <name evidence="7" type="synonym">lgt</name>
    <name evidence="8" type="ORF">TR69_WS6001001433</name>
</gene>
<dbReference type="PROSITE" id="PS01311">
    <property type="entry name" value="LGT"/>
    <property type="match status" value="1"/>
</dbReference>
<organism evidence="8 9">
    <name type="scientific">candidate division WS6 bacterium OLB20</name>
    <dbReference type="NCBI Taxonomy" id="1617426"/>
    <lineage>
        <taxon>Bacteria</taxon>
        <taxon>Candidatus Dojkabacteria</taxon>
    </lineage>
</organism>
<comment type="pathway">
    <text evidence="7">Protein modification; lipoprotein biosynthesis (diacylglyceryl transfer).</text>
</comment>
<comment type="caution">
    <text evidence="8">The sequence shown here is derived from an EMBL/GenBank/DDBJ whole genome shotgun (WGS) entry which is preliminary data.</text>
</comment>
<feature type="transmembrane region" description="Helical" evidence="7">
    <location>
        <begin position="45"/>
        <end position="64"/>
    </location>
</feature>
<keyword evidence="2 7" id="KW-1003">Cell membrane</keyword>
<accession>A0A136LW44</accession>
<evidence type="ECO:0000256" key="1">
    <source>
        <dbReference type="ARBA" id="ARBA00007150"/>
    </source>
</evidence>
<reference evidence="8 9" key="1">
    <citation type="submission" date="2015-02" db="EMBL/GenBank/DDBJ databases">
        <title>Improved understanding of the partial-nitritation anammox process through 23 genomes representing the majority of the microbial community.</title>
        <authorList>
            <person name="Speth D.R."/>
            <person name="In T Zandt M."/>
            <person name="Guerrero Cruz S."/>
            <person name="Jetten M.S."/>
            <person name="Dutilh B.E."/>
        </authorList>
    </citation>
    <scope>NUCLEOTIDE SEQUENCE [LARGE SCALE GENOMIC DNA]</scope>
    <source>
        <strain evidence="8">OLB20</strain>
    </source>
</reference>
<protein>
    <recommendedName>
        <fullName evidence="7">Phosphatidylglycerol--prolipoprotein diacylglyceryl transferase</fullName>
        <ecNumber evidence="7">2.5.1.145</ecNumber>
    </recommendedName>
</protein>
<dbReference type="Pfam" id="PF01790">
    <property type="entry name" value="LGT"/>
    <property type="match status" value="1"/>
</dbReference>
<keyword evidence="5 7" id="KW-1133">Transmembrane helix</keyword>
<keyword evidence="8" id="KW-0328">Glycosyltransferase</keyword>
<feature type="transmembrane region" description="Helical" evidence="7">
    <location>
        <begin position="197"/>
        <end position="216"/>
    </location>
</feature>
<keyword evidence="3 7" id="KW-0808">Transferase</keyword>
<comment type="function">
    <text evidence="7">Catalyzes the transfer of the diacylglyceryl group from phosphatidylglycerol to the sulfhydryl group of the N-terminal cysteine of a prolipoprotein, the first step in the formation of mature lipoproteins.</text>
</comment>
<evidence type="ECO:0000256" key="2">
    <source>
        <dbReference type="ARBA" id="ARBA00022475"/>
    </source>
</evidence>
<feature type="transmembrane region" description="Helical" evidence="7">
    <location>
        <begin position="228"/>
        <end position="245"/>
    </location>
</feature>
<evidence type="ECO:0000256" key="5">
    <source>
        <dbReference type="ARBA" id="ARBA00022989"/>
    </source>
</evidence>
<keyword evidence="8" id="KW-0449">Lipoprotein</keyword>
<dbReference type="NCBIfam" id="TIGR00544">
    <property type="entry name" value="lgt"/>
    <property type="match status" value="1"/>
</dbReference>
<dbReference type="InterPro" id="IPR001640">
    <property type="entry name" value="Lgt"/>
</dbReference>
<dbReference type="Proteomes" id="UP000070457">
    <property type="component" value="Unassembled WGS sequence"/>
</dbReference>
<comment type="catalytic activity">
    <reaction evidence="7">
        <text>L-cysteinyl-[prolipoprotein] + a 1,2-diacyl-sn-glycero-3-phospho-(1'-sn-glycerol) = an S-1,2-diacyl-sn-glyceryl-L-cysteinyl-[prolipoprotein] + sn-glycerol 1-phosphate + H(+)</text>
        <dbReference type="Rhea" id="RHEA:56712"/>
        <dbReference type="Rhea" id="RHEA-COMP:14679"/>
        <dbReference type="Rhea" id="RHEA-COMP:14680"/>
        <dbReference type="ChEBI" id="CHEBI:15378"/>
        <dbReference type="ChEBI" id="CHEBI:29950"/>
        <dbReference type="ChEBI" id="CHEBI:57685"/>
        <dbReference type="ChEBI" id="CHEBI:64716"/>
        <dbReference type="ChEBI" id="CHEBI:140658"/>
        <dbReference type="EC" id="2.5.1.145"/>
    </reaction>
</comment>
<feature type="binding site" evidence="7">
    <location>
        <position position="165"/>
    </location>
    <ligand>
        <name>a 1,2-diacyl-sn-glycero-3-phospho-(1'-sn-glycerol)</name>
        <dbReference type="ChEBI" id="CHEBI:64716"/>
    </ligand>
</feature>
<feature type="transmembrane region" description="Helical" evidence="7">
    <location>
        <begin position="9"/>
        <end position="33"/>
    </location>
</feature>
<sequence>MNSSTSLRLLVYTAASVAIVAGVILFAAAYAGAVELPRAIELGPVSIRLYAIIIMTGVGVSAWLLSRHAQYHPELTGFRVDDALLWAVVPAIIGARLWHFVAEYPLYAEDPITVLYIWQGGVTILGAIAGGALGAVIYARRQGLPALKLLELAFVFVPLAQIIGRFGNFVNQELYGPQTDLPWGVYISDTGMRHHPAFLYEQIGNAILFYILYRIYRRYGLEGNGRLVASYLLGYAAVRFTVDLVRLDRKIAFGLTSPQLTAVIIAVAAGLYLIRLRVHHD</sequence>
<feature type="transmembrane region" description="Helical" evidence="7">
    <location>
        <begin position="251"/>
        <end position="274"/>
    </location>
</feature>
<dbReference type="STRING" id="1617426.TR69_WS6001001433"/>
<dbReference type="PANTHER" id="PTHR30589">
    <property type="entry name" value="PROLIPOPROTEIN DIACYLGLYCERYL TRANSFERASE"/>
    <property type="match status" value="1"/>
</dbReference>
<evidence type="ECO:0000256" key="4">
    <source>
        <dbReference type="ARBA" id="ARBA00022692"/>
    </source>
</evidence>
<dbReference type="GO" id="GO:0042158">
    <property type="term" value="P:lipoprotein biosynthetic process"/>
    <property type="evidence" value="ECO:0007669"/>
    <property type="project" value="UniProtKB-UniRule"/>
</dbReference>
<feature type="transmembrane region" description="Helical" evidence="7">
    <location>
        <begin position="149"/>
        <end position="167"/>
    </location>
</feature>
<feature type="transmembrane region" description="Helical" evidence="7">
    <location>
        <begin position="114"/>
        <end position="137"/>
    </location>
</feature>
<dbReference type="GO" id="GO:0005886">
    <property type="term" value="C:plasma membrane"/>
    <property type="evidence" value="ECO:0007669"/>
    <property type="project" value="UniProtKB-SubCell"/>
</dbReference>
<evidence type="ECO:0000256" key="3">
    <source>
        <dbReference type="ARBA" id="ARBA00022679"/>
    </source>
</evidence>